<dbReference type="Gene3D" id="1.10.3720.10">
    <property type="entry name" value="MetI-like"/>
    <property type="match status" value="1"/>
</dbReference>
<dbReference type="KEGG" id="mik:FOE78_11100"/>
<evidence type="ECO:0000256" key="4">
    <source>
        <dbReference type="ARBA" id="ARBA00022692"/>
    </source>
</evidence>
<gene>
    <name evidence="10" type="ORF">FOE78_11100</name>
</gene>
<dbReference type="PANTHER" id="PTHR43744:SF12">
    <property type="entry name" value="ABC TRANSPORTER PERMEASE PROTEIN MG189-RELATED"/>
    <property type="match status" value="1"/>
</dbReference>
<feature type="domain" description="ABC transmembrane type-1" evidence="9">
    <location>
        <begin position="96"/>
        <end position="286"/>
    </location>
</feature>
<keyword evidence="4 7" id="KW-0812">Transmembrane</keyword>
<dbReference type="GO" id="GO:0005886">
    <property type="term" value="C:plasma membrane"/>
    <property type="evidence" value="ECO:0007669"/>
    <property type="project" value="UniProtKB-SubCell"/>
</dbReference>
<evidence type="ECO:0000256" key="3">
    <source>
        <dbReference type="ARBA" id="ARBA00022475"/>
    </source>
</evidence>
<accession>A0A516PYY2</accession>
<keyword evidence="5 7" id="KW-1133">Transmembrane helix</keyword>
<evidence type="ECO:0000259" key="9">
    <source>
        <dbReference type="PROSITE" id="PS50928"/>
    </source>
</evidence>
<evidence type="ECO:0000256" key="1">
    <source>
        <dbReference type="ARBA" id="ARBA00004651"/>
    </source>
</evidence>
<feature type="transmembrane region" description="Helical" evidence="7">
    <location>
        <begin position="133"/>
        <end position="153"/>
    </location>
</feature>
<dbReference type="InterPro" id="IPR035906">
    <property type="entry name" value="MetI-like_sf"/>
</dbReference>
<keyword evidence="6 7" id="KW-0472">Membrane</keyword>
<dbReference type="SUPFAM" id="SSF161098">
    <property type="entry name" value="MetI-like"/>
    <property type="match status" value="1"/>
</dbReference>
<protein>
    <submittedName>
        <fullName evidence="10">Carbohydrate ABC transporter permease</fullName>
    </submittedName>
</protein>
<dbReference type="OrthoDB" id="61122at2"/>
<evidence type="ECO:0000256" key="7">
    <source>
        <dbReference type="RuleBase" id="RU363032"/>
    </source>
</evidence>
<evidence type="ECO:0000313" key="11">
    <source>
        <dbReference type="Proteomes" id="UP000319263"/>
    </source>
</evidence>
<dbReference type="Proteomes" id="UP000319263">
    <property type="component" value="Chromosome"/>
</dbReference>
<feature type="transmembrane region" description="Helical" evidence="7">
    <location>
        <begin position="207"/>
        <end position="232"/>
    </location>
</feature>
<proteinExistence type="inferred from homology"/>
<evidence type="ECO:0000256" key="8">
    <source>
        <dbReference type="SAM" id="MobiDB-lite"/>
    </source>
</evidence>
<comment type="similarity">
    <text evidence="7">Belongs to the binding-protein-dependent transport system permease family.</text>
</comment>
<dbReference type="EMBL" id="CP041692">
    <property type="protein sequence ID" value="QDP96374.1"/>
    <property type="molecule type" value="Genomic_DNA"/>
</dbReference>
<keyword evidence="2 7" id="KW-0813">Transport</keyword>
<comment type="subcellular location">
    <subcellularLocation>
        <location evidence="1 7">Cell membrane</location>
        <topology evidence="1 7">Multi-pass membrane protein</topology>
    </subcellularLocation>
</comment>
<dbReference type="CDD" id="cd06261">
    <property type="entry name" value="TM_PBP2"/>
    <property type="match status" value="1"/>
</dbReference>
<reference evidence="10 11" key="1">
    <citation type="submission" date="2019-07" db="EMBL/GenBank/DDBJ databases">
        <title>Microlunatus dokdonensis sp. nov. isolated from the rhizospheric soil of the wild plant Elymus tsukushiensis.</title>
        <authorList>
            <person name="Ghim S.-Y."/>
            <person name="Hwang Y.-J."/>
            <person name="Son J.-S."/>
            <person name="Shin J.-H."/>
        </authorList>
    </citation>
    <scope>NUCLEOTIDE SEQUENCE [LARGE SCALE GENOMIC DNA]</scope>
    <source>
        <strain evidence="10 11">KUDC0627</strain>
    </source>
</reference>
<keyword evidence="3" id="KW-1003">Cell membrane</keyword>
<evidence type="ECO:0000256" key="2">
    <source>
        <dbReference type="ARBA" id="ARBA00022448"/>
    </source>
</evidence>
<dbReference type="Pfam" id="PF00528">
    <property type="entry name" value="BPD_transp_1"/>
    <property type="match status" value="1"/>
</dbReference>
<sequence>MTATTANPAEPTATVGTVPATRHHRPTPGHVVRLVIFYLVLLAILAIFITPYLFSLNASFKPLADILAEKAWVPAKSLNAGNYKSLFVDHQFLVFLGNTVLVTVILTIGQVIFSMMGAYAFARLRFPGREGLFWLYLAMMMVPNVVTMIPLYVMMQYAHLLNTYWALFLPYVLGTPYAVFLMRQFFLTIPQSIIEAARLDGCSERRILWSVLVPLARPIITTATIIAFVFGWNNFLWPLIVTNSNNLQVMTVALANFNSSFGTQWNLILAGSMVALIPLVILFVIFQKQIVNSISLSGVNK</sequence>
<feature type="region of interest" description="Disordered" evidence="8">
    <location>
        <begin position="1"/>
        <end position="24"/>
    </location>
</feature>
<dbReference type="GO" id="GO:0055085">
    <property type="term" value="P:transmembrane transport"/>
    <property type="evidence" value="ECO:0007669"/>
    <property type="project" value="InterPro"/>
</dbReference>
<feature type="transmembrane region" description="Helical" evidence="7">
    <location>
        <begin position="265"/>
        <end position="286"/>
    </location>
</feature>
<evidence type="ECO:0000256" key="6">
    <source>
        <dbReference type="ARBA" id="ARBA00023136"/>
    </source>
</evidence>
<dbReference type="RefSeq" id="WP_143986340.1">
    <property type="nucleotide sequence ID" value="NZ_CP041692.1"/>
</dbReference>
<dbReference type="AlphaFoldDB" id="A0A516PYY2"/>
<feature type="transmembrane region" description="Helical" evidence="7">
    <location>
        <begin position="31"/>
        <end position="54"/>
    </location>
</feature>
<keyword evidence="11" id="KW-1185">Reference proteome</keyword>
<dbReference type="PANTHER" id="PTHR43744">
    <property type="entry name" value="ABC TRANSPORTER PERMEASE PROTEIN MG189-RELATED-RELATED"/>
    <property type="match status" value="1"/>
</dbReference>
<feature type="transmembrane region" description="Helical" evidence="7">
    <location>
        <begin position="92"/>
        <end position="121"/>
    </location>
</feature>
<organism evidence="10 11">
    <name type="scientific">Microlunatus elymi</name>
    <dbReference type="NCBI Taxonomy" id="2596828"/>
    <lineage>
        <taxon>Bacteria</taxon>
        <taxon>Bacillati</taxon>
        <taxon>Actinomycetota</taxon>
        <taxon>Actinomycetes</taxon>
        <taxon>Propionibacteriales</taxon>
        <taxon>Propionibacteriaceae</taxon>
        <taxon>Microlunatus</taxon>
    </lineage>
</organism>
<name>A0A516PYY2_9ACTN</name>
<feature type="transmembrane region" description="Helical" evidence="7">
    <location>
        <begin position="165"/>
        <end position="186"/>
    </location>
</feature>
<feature type="compositionally biased region" description="Low complexity" evidence="8">
    <location>
        <begin position="1"/>
        <end position="14"/>
    </location>
</feature>
<evidence type="ECO:0000256" key="5">
    <source>
        <dbReference type="ARBA" id="ARBA00022989"/>
    </source>
</evidence>
<dbReference type="PROSITE" id="PS50928">
    <property type="entry name" value="ABC_TM1"/>
    <property type="match status" value="1"/>
</dbReference>
<evidence type="ECO:0000313" key="10">
    <source>
        <dbReference type="EMBL" id="QDP96374.1"/>
    </source>
</evidence>
<dbReference type="InterPro" id="IPR000515">
    <property type="entry name" value="MetI-like"/>
</dbReference>